<dbReference type="AlphaFoldDB" id="N1PGW7"/>
<feature type="region of interest" description="Disordered" evidence="1">
    <location>
        <begin position="1"/>
        <end position="140"/>
    </location>
</feature>
<feature type="compositionally biased region" description="Basic and acidic residues" evidence="1">
    <location>
        <begin position="286"/>
        <end position="309"/>
    </location>
</feature>
<dbReference type="EMBL" id="KB446542">
    <property type="protein sequence ID" value="EME41374.1"/>
    <property type="molecule type" value="Genomic_DNA"/>
</dbReference>
<dbReference type="Proteomes" id="UP000016933">
    <property type="component" value="Unassembled WGS sequence"/>
</dbReference>
<proteinExistence type="predicted"/>
<feature type="compositionally biased region" description="Basic and acidic residues" evidence="1">
    <location>
        <begin position="1"/>
        <end position="15"/>
    </location>
</feature>
<feature type="region of interest" description="Disordered" evidence="1">
    <location>
        <begin position="175"/>
        <end position="367"/>
    </location>
</feature>
<reference evidence="3" key="1">
    <citation type="journal article" date="2012" name="PLoS Genet.">
        <title>The genomes of the fungal plant pathogens Cladosporium fulvum and Dothistroma septosporum reveal adaptation to different hosts and lifestyles but also signatures of common ancestry.</title>
        <authorList>
            <person name="de Wit P.J.G.M."/>
            <person name="van der Burgt A."/>
            <person name="Oekmen B."/>
            <person name="Stergiopoulos I."/>
            <person name="Abd-Elsalam K.A."/>
            <person name="Aerts A.L."/>
            <person name="Bahkali A.H."/>
            <person name="Beenen H.G."/>
            <person name="Chettri P."/>
            <person name="Cox M.P."/>
            <person name="Datema E."/>
            <person name="de Vries R.P."/>
            <person name="Dhillon B."/>
            <person name="Ganley A.R."/>
            <person name="Griffiths S.A."/>
            <person name="Guo Y."/>
            <person name="Hamelin R.C."/>
            <person name="Henrissat B."/>
            <person name="Kabir M.S."/>
            <person name="Jashni M.K."/>
            <person name="Kema G."/>
            <person name="Klaubauf S."/>
            <person name="Lapidus A."/>
            <person name="Levasseur A."/>
            <person name="Lindquist E."/>
            <person name="Mehrabi R."/>
            <person name="Ohm R.A."/>
            <person name="Owen T.J."/>
            <person name="Salamov A."/>
            <person name="Schwelm A."/>
            <person name="Schijlen E."/>
            <person name="Sun H."/>
            <person name="van den Burg H.A."/>
            <person name="van Ham R.C.H.J."/>
            <person name="Zhang S."/>
            <person name="Goodwin S.B."/>
            <person name="Grigoriev I.V."/>
            <person name="Collemare J."/>
            <person name="Bradshaw R.E."/>
        </authorList>
    </citation>
    <scope>NUCLEOTIDE SEQUENCE [LARGE SCALE GENOMIC DNA]</scope>
    <source>
        <strain evidence="3">NZE10 / CBS 128990</strain>
    </source>
</reference>
<feature type="compositionally biased region" description="Basic and acidic residues" evidence="1">
    <location>
        <begin position="177"/>
        <end position="186"/>
    </location>
</feature>
<accession>N1PGW7</accession>
<gene>
    <name evidence="2" type="ORF">DOTSEDRAFT_26550</name>
</gene>
<feature type="compositionally biased region" description="Low complexity" evidence="1">
    <location>
        <begin position="110"/>
        <end position="119"/>
    </location>
</feature>
<reference evidence="2 3" key="2">
    <citation type="journal article" date="2012" name="PLoS Pathog.">
        <title>Diverse lifestyles and strategies of plant pathogenesis encoded in the genomes of eighteen Dothideomycetes fungi.</title>
        <authorList>
            <person name="Ohm R.A."/>
            <person name="Feau N."/>
            <person name="Henrissat B."/>
            <person name="Schoch C.L."/>
            <person name="Horwitz B.A."/>
            <person name="Barry K.W."/>
            <person name="Condon B.J."/>
            <person name="Copeland A.C."/>
            <person name="Dhillon B."/>
            <person name="Glaser F."/>
            <person name="Hesse C.N."/>
            <person name="Kosti I."/>
            <person name="LaButti K."/>
            <person name="Lindquist E.A."/>
            <person name="Lucas S."/>
            <person name="Salamov A.A."/>
            <person name="Bradshaw R.E."/>
            <person name="Ciuffetti L."/>
            <person name="Hamelin R.C."/>
            <person name="Kema G.H.J."/>
            <person name="Lawrence C."/>
            <person name="Scott J.A."/>
            <person name="Spatafora J.W."/>
            <person name="Turgeon B.G."/>
            <person name="de Wit P.J.G.M."/>
            <person name="Zhong S."/>
            <person name="Goodwin S.B."/>
            <person name="Grigoriev I.V."/>
        </authorList>
    </citation>
    <scope>NUCLEOTIDE SEQUENCE [LARGE SCALE GENOMIC DNA]</scope>
    <source>
        <strain evidence="3">NZE10 / CBS 128990</strain>
    </source>
</reference>
<feature type="compositionally biased region" description="Polar residues" evidence="1">
    <location>
        <begin position="188"/>
        <end position="202"/>
    </location>
</feature>
<evidence type="ECO:0000313" key="3">
    <source>
        <dbReference type="Proteomes" id="UP000016933"/>
    </source>
</evidence>
<keyword evidence="3" id="KW-1185">Reference proteome</keyword>
<feature type="compositionally biased region" description="Basic and acidic residues" evidence="1">
    <location>
        <begin position="76"/>
        <end position="86"/>
    </location>
</feature>
<organism evidence="2 3">
    <name type="scientific">Dothistroma septosporum (strain NZE10 / CBS 128990)</name>
    <name type="common">Red band needle blight fungus</name>
    <name type="synonym">Mycosphaerella pini</name>
    <dbReference type="NCBI Taxonomy" id="675120"/>
    <lineage>
        <taxon>Eukaryota</taxon>
        <taxon>Fungi</taxon>
        <taxon>Dikarya</taxon>
        <taxon>Ascomycota</taxon>
        <taxon>Pezizomycotina</taxon>
        <taxon>Dothideomycetes</taxon>
        <taxon>Dothideomycetidae</taxon>
        <taxon>Mycosphaerellales</taxon>
        <taxon>Mycosphaerellaceae</taxon>
        <taxon>Dothistroma</taxon>
    </lineage>
</organism>
<feature type="compositionally biased region" description="Polar residues" evidence="1">
    <location>
        <begin position="128"/>
        <end position="140"/>
    </location>
</feature>
<dbReference type="HOGENOM" id="CLU_754442_0_0_1"/>
<dbReference type="OrthoDB" id="10659312at2759"/>
<name>N1PGW7_DOTSN</name>
<evidence type="ECO:0000313" key="2">
    <source>
        <dbReference type="EMBL" id="EME41374.1"/>
    </source>
</evidence>
<evidence type="ECO:0000256" key="1">
    <source>
        <dbReference type="SAM" id="MobiDB-lite"/>
    </source>
</evidence>
<protein>
    <submittedName>
        <fullName evidence="2">Uncharacterized protein</fullName>
    </submittedName>
</protein>
<sequence length="367" mass="38677">MSRPTRDEDTLDGGRQHPVRLMPPGVQPQSGGLNNEPPIYSSPRGDSAADYAATRSDSLTPAPGTSGRPTVTTQDTDSRDEPRPREPTPLPESSPIGPTRPEPLIQNDAVSTSSVSTVSPIILDPGSADQTQESNASYQTALERAERYRIPQLRGANVSAMPDAIERRFNGLALEGSSRRDHHDGAHNSPQRGVTPQTSLFSNDRLAPRGGMYDGAIDPDASPLENLRRIREIQAAGGSARADGQIDGSAVSPPRGTGGIATVNEQLDDPSPPPRPRGRSDTLSSSDRHSSGGEMRENVTTRGMGDDRAWMNGTATNDDGNGEPAVNGSPDGAAAPQHGPETNGENNDLGSEIDSSDEDLFEGGGTR</sequence>